<feature type="signal peptide" evidence="1">
    <location>
        <begin position="1"/>
        <end position="21"/>
    </location>
</feature>
<dbReference type="PATRIC" id="fig|320778.3.peg.5049"/>
<organism evidence="2 3">
    <name type="scientific">Photobacterium ganghwense</name>
    <dbReference type="NCBI Taxonomy" id="320778"/>
    <lineage>
        <taxon>Bacteria</taxon>
        <taxon>Pseudomonadati</taxon>
        <taxon>Pseudomonadota</taxon>
        <taxon>Gammaproteobacteria</taxon>
        <taxon>Vibrionales</taxon>
        <taxon>Vibrionaceae</taxon>
        <taxon>Photobacterium</taxon>
    </lineage>
</organism>
<reference evidence="2 3" key="1">
    <citation type="submission" date="2015-05" db="EMBL/GenBank/DDBJ databases">
        <title>Photobacterium galathea sp. nov.</title>
        <authorList>
            <person name="Machado H."/>
            <person name="Gram L."/>
        </authorList>
    </citation>
    <scope>NUCLEOTIDE SEQUENCE [LARGE SCALE GENOMIC DNA]</scope>
    <source>
        <strain evidence="2 3">DSM 22954</strain>
    </source>
</reference>
<evidence type="ECO:0000313" key="2">
    <source>
        <dbReference type="EMBL" id="KLV04557.1"/>
    </source>
</evidence>
<protein>
    <submittedName>
        <fullName evidence="2">Uncharacterized protein</fullName>
    </submittedName>
</protein>
<dbReference type="STRING" id="320778.ABT57_23615"/>
<keyword evidence="1" id="KW-0732">Signal</keyword>
<evidence type="ECO:0000313" key="3">
    <source>
        <dbReference type="Proteomes" id="UP000035909"/>
    </source>
</evidence>
<dbReference type="AlphaFoldDB" id="A0A0J1JQN1"/>
<accession>A0A0J1JQN1</accession>
<name>A0A0J1JQN1_9GAMM</name>
<keyword evidence="3" id="KW-1185">Reference proteome</keyword>
<dbReference type="RefSeq" id="WP_047887702.1">
    <property type="nucleotide sequence ID" value="NZ_CP071326.1"/>
</dbReference>
<gene>
    <name evidence="2" type="ORF">ABT57_23615</name>
</gene>
<feature type="chain" id="PRO_5005253823" evidence="1">
    <location>
        <begin position="22"/>
        <end position="349"/>
    </location>
</feature>
<dbReference type="OrthoDB" id="6189739at2"/>
<sequence length="349" mass="37311">MKKIAISLLVTSALASGAVHANVGDYAVVLIHGFQPGQLQSKPDATTVTQDGAAYWQNYWLSQADARIDWPSHERIADKISTDYLWPKLKELSQNGTCQPGCVLVTHSTGDLVARYLLDNQANWLENAGLQPLNIVATFDFAGAGGGSELGDLAVNIAEGSGTWNSLMKSAIAMWLGETPTKDNTGVLNDLRVANARQLAALPDSRVPRIRFAGDSSDYLGTTSGFLPGNDDGVVASHSSCGASVAGDYSSCSVKVAFNGKLTAQSGGVSQFMPFHYPLLMGSDYSHSSLIQQAHQGQVTTATDSVTMLSGQAIKPETSDEWYWLNGSYYRYVNGSESQSISEIAHSYL</sequence>
<evidence type="ECO:0000256" key="1">
    <source>
        <dbReference type="SAM" id="SignalP"/>
    </source>
</evidence>
<comment type="caution">
    <text evidence="2">The sequence shown here is derived from an EMBL/GenBank/DDBJ whole genome shotgun (WGS) entry which is preliminary data.</text>
</comment>
<proteinExistence type="predicted"/>
<dbReference type="Proteomes" id="UP000035909">
    <property type="component" value="Unassembled WGS sequence"/>
</dbReference>
<dbReference type="EMBL" id="LDOU01000034">
    <property type="protein sequence ID" value="KLV04557.1"/>
    <property type="molecule type" value="Genomic_DNA"/>
</dbReference>